<protein>
    <recommendedName>
        <fullName evidence="3">Abi-like protein</fullName>
    </recommendedName>
</protein>
<accession>A0ABW0SFW3</accession>
<sequence length="173" mass="19595">MRLSGAFYPVLGAAEVALRNRVASRLVQAYDPQWWRSASFRDHLGKKGIGIIKRAEATLAERGKAADSGRMTAELSFGFWVGTLLPKYEADLWTPLTAGFPDLPAGLDRAALHGRGEQLRDLRNRIFHHEPIFRRDVSLDHARCLEFIGWMSPAKAAWIRDQSEVMTLLRRRP</sequence>
<comment type="caution">
    <text evidence="1">The sequence shown here is derived from an EMBL/GenBank/DDBJ whole genome shotgun (WGS) entry which is preliminary data.</text>
</comment>
<keyword evidence="2" id="KW-1185">Reference proteome</keyword>
<dbReference type="RefSeq" id="WP_209840828.1">
    <property type="nucleotide sequence ID" value="NZ_JAGGJP010000009.1"/>
</dbReference>
<dbReference type="EMBL" id="JBHSNA010000020">
    <property type="protein sequence ID" value="MFC5567826.1"/>
    <property type="molecule type" value="Genomic_DNA"/>
</dbReference>
<proteinExistence type="predicted"/>
<organism evidence="1 2">
    <name type="scientific">Rubellimicrobium aerolatum</name>
    <dbReference type="NCBI Taxonomy" id="490979"/>
    <lineage>
        <taxon>Bacteria</taxon>
        <taxon>Pseudomonadati</taxon>
        <taxon>Pseudomonadota</taxon>
        <taxon>Alphaproteobacteria</taxon>
        <taxon>Rhodobacterales</taxon>
        <taxon>Roseobacteraceae</taxon>
        <taxon>Rubellimicrobium</taxon>
    </lineage>
</organism>
<evidence type="ECO:0000313" key="1">
    <source>
        <dbReference type="EMBL" id="MFC5567826.1"/>
    </source>
</evidence>
<evidence type="ECO:0008006" key="3">
    <source>
        <dbReference type="Google" id="ProtNLM"/>
    </source>
</evidence>
<reference evidence="2" key="1">
    <citation type="journal article" date="2019" name="Int. J. Syst. Evol. Microbiol.">
        <title>The Global Catalogue of Microorganisms (GCM) 10K type strain sequencing project: providing services to taxonomists for standard genome sequencing and annotation.</title>
        <authorList>
            <consortium name="The Broad Institute Genomics Platform"/>
            <consortium name="The Broad Institute Genome Sequencing Center for Infectious Disease"/>
            <person name="Wu L."/>
            <person name="Ma J."/>
        </authorList>
    </citation>
    <scope>NUCLEOTIDE SEQUENCE [LARGE SCALE GENOMIC DNA]</scope>
    <source>
        <strain evidence="2">KACC 11588</strain>
    </source>
</reference>
<name>A0ABW0SFW3_9RHOB</name>
<evidence type="ECO:0000313" key="2">
    <source>
        <dbReference type="Proteomes" id="UP001596056"/>
    </source>
</evidence>
<gene>
    <name evidence="1" type="ORF">ACFPOC_15540</name>
</gene>
<dbReference type="Proteomes" id="UP001596056">
    <property type="component" value="Unassembled WGS sequence"/>
</dbReference>